<accession>A0A2R6WW00</accession>
<name>A0A2R6WW00_MARPO</name>
<evidence type="ECO:0000256" key="11">
    <source>
        <dbReference type="ARBA" id="ARBA00030350"/>
    </source>
</evidence>
<sequence length="556" mass="62325">MRLHWLSHTSSTCALSSVGSSFTMRLSYHIQVPLQTMVPTILSVSSPKKVTKPPGRFSTRSGTPTSWILVLTLFGIFSMIKVVRVWHPDDLRNDNSFTILPTTRLGTYRSVIEEVVKPFGTSRLGSNLTLSSKLFWRESDGVNFHPCIEFSSTYTTMSPSLTSTKSKYLIVVVNGGLNQQRNQIVDSVIIARILGAALVVPILQVNQIWEDKSEFSDIFDVAHFKRTLKDDVRIVTNLPSTLIMSKPIEIRDTPFDSNPEWFRSHYASKFHKGSVLLLRSLDSRLAKDLPGDLQRLRCKVAFHALRFSAPIQALGERLAERIAKHGPYVALHLRLERDVWVRTGCSSGLGPSFEEEIEKERIQKPQFLTTRNNMTSTERRKAGQCPLNAEEVGRLLRALGATDRTIIFWAGGEPFGGAEALKPLVNKFPLLYNKNDIALPGELKEFETRKSMLAAIDYLVCLKSDLFIPSHGGNMGRAVKGSRIYAGWGKNITPNKRLMLRVLDNTTISKEEADQSIADLHTDPTHQFEESTGKKVVDVLSNPIPDCMCQVKSTKE</sequence>
<dbReference type="GO" id="GO:0006004">
    <property type="term" value="P:fucose metabolic process"/>
    <property type="evidence" value="ECO:0007669"/>
    <property type="project" value="UniProtKB-KW"/>
</dbReference>
<gene>
    <name evidence="12" type="ORF">MARPO_0054s0133</name>
</gene>
<dbReference type="EMBL" id="KZ772726">
    <property type="protein sequence ID" value="PTQ38032.1"/>
    <property type="molecule type" value="Genomic_DNA"/>
</dbReference>
<dbReference type="InterPro" id="IPR019378">
    <property type="entry name" value="GDP-Fuc_O-FucTrfase"/>
</dbReference>
<keyword evidence="4" id="KW-0808">Transferase</keyword>
<evidence type="ECO:0000256" key="3">
    <source>
        <dbReference type="ARBA" id="ARBA00022676"/>
    </source>
</evidence>
<dbReference type="CDD" id="cd11299">
    <property type="entry name" value="O-FucT_plant"/>
    <property type="match status" value="1"/>
</dbReference>
<keyword evidence="6" id="KW-1133">Transmembrane helix</keyword>
<reference evidence="13" key="1">
    <citation type="journal article" date="2017" name="Cell">
        <title>Insights into land plant evolution garnered from the Marchantia polymorpha genome.</title>
        <authorList>
            <person name="Bowman J.L."/>
            <person name="Kohchi T."/>
            <person name="Yamato K.T."/>
            <person name="Jenkins J."/>
            <person name="Shu S."/>
            <person name="Ishizaki K."/>
            <person name="Yamaoka S."/>
            <person name="Nishihama R."/>
            <person name="Nakamura Y."/>
            <person name="Berger F."/>
            <person name="Adam C."/>
            <person name="Aki S.S."/>
            <person name="Althoff F."/>
            <person name="Araki T."/>
            <person name="Arteaga-Vazquez M.A."/>
            <person name="Balasubrmanian S."/>
            <person name="Barry K."/>
            <person name="Bauer D."/>
            <person name="Boehm C.R."/>
            <person name="Briginshaw L."/>
            <person name="Caballero-Perez J."/>
            <person name="Catarino B."/>
            <person name="Chen F."/>
            <person name="Chiyoda S."/>
            <person name="Chovatia M."/>
            <person name="Davies K.M."/>
            <person name="Delmans M."/>
            <person name="Demura T."/>
            <person name="Dierschke T."/>
            <person name="Dolan L."/>
            <person name="Dorantes-Acosta A.E."/>
            <person name="Eklund D.M."/>
            <person name="Florent S.N."/>
            <person name="Flores-Sandoval E."/>
            <person name="Fujiyama A."/>
            <person name="Fukuzawa H."/>
            <person name="Galik B."/>
            <person name="Grimanelli D."/>
            <person name="Grimwood J."/>
            <person name="Grossniklaus U."/>
            <person name="Hamada T."/>
            <person name="Haseloff J."/>
            <person name="Hetherington A.J."/>
            <person name="Higo A."/>
            <person name="Hirakawa Y."/>
            <person name="Hundley H.N."/>
            <person name="Ikeda Y."/>
            <person name="Inoue K."/>
            <person name="Inoue S.I."/>
            <person name="Ishida S."/>
            <person name="Jia Q."/>
            <person name="Kakita M."/>
            <person name="Kanazawa T."/>
            <person name="Kawai Y."/>
            <person name="Kawashima T."/>
            <person name="Kennedy M."/>
            <person name="Kinose K."/>
            <person name="Kinoshita T."/>
            <person name="Kohara Y."/>
            <person name="Koide E."/>
            <person name="Komatsu K."/>
            <person name="Kopischke S."/>
            <person name="Kubo M."/>
            <person name="Kyozuka J."/>
            <person name="Lagercrantz U."/>
            <person name="Lin S.S."/>
            <person name="Lindquist E."/>
            <person name="Lipzen A.M."/>
            <person name="Lu C.W."/>
            <person name="De Luna E."/>
            <person name="Martienssen R.A."/>
            <person name="Minamino N."/>
            <person name="Mizutani M."/>
            <person name="Mizutani M."/>
            <person name="Mochizuki N."/>
            <person name="Monte I."/>
            <person name="Mosher R."/>
            <person name="Nagasaki H."/>
            <person name="Nakagami H."/>
            <person name="Naramoto S."/>
            <person name="Nishitani K."/>
            <person name="Ohtani M."/>
            <person name="Okamoto T."/>
            <person name="Okumura M."/>
            <person name="Phillips J."/>
            <person name="Pollak B."/>
            <person name="Reinders A."/>
            <person name="Rovekamp M."/>
            <person name="Sano R."/>
            <person name="Sawa S."/>
            <person name="Schmid M.W."/>
            <person name="Shirakawa M."/>
            <person name="Solano R."/>
            <person name="Spunde A."/>
            <person name="Suetsugu N."/>
            <person name="Sugano S."/>
            <person name="Sugiyama A."/>
            <person name="Sun R."/>
            <person name="Suzuki Y."/>
            <person name="Takenaka M."/>
            <person name="Takezawa D."/>
            <person name="Tomogane H."/>
            <person name="Tsuzuki M."/>
            <person name="Ueda T."/>
            <person name="Umeda M."/>
            <person name="Ward J.M."/>
            <person name="Watanabe Y."/>
            <person name="Yazaki K."/>
            <person name="Yokoyama R."/>
            <person name="Yoshitake Y."/>
            <person name="Yotsui I."/>
            <person name="Zachgo S."/>
            <person name="Schmutz J."/>
        </authorList>
    </citation>
    <scope>NUCLEOTIDE SEQUENCE [LARGE SCALE GENOMIC DNA]</scope>
    <source>
        <strain evidence="13">Tak-1</strain>
    </source>
</reference>
<evidence type="ECO:0000313" key="13">
    <source>
        <dbReference type="Proteomes" id="UP000244005"/>
    </source>
</evidence>
<dbReference type="OrthoDB" id="2016498at2759"/>
<dbReference type="GO" id="GO:0016020">
    <property type="term" value="C:membrane"/>
    <property type="evidence" value="ECO:0007669"/>
    <property type="project" value="UniProtKB-SubCell"/>
</dbReference>
<organism evidence="12 13">
    <name type="scientific">Marchantia polymorpha</name>
    <name type="common">Common liverwort</name>
    <name type="synonym">Marchantia aquatica</name>
    <dbReference type="NCBI Taxonomy" id="3197"/>
    <lineage>
        <taxon>Eukaryota</taxon>
        <taxon>Viridiplantae</taxon>
        <taxon>Streptophyta</taxon>
        <taxon>Embryophyta</taxon>
        <taxon>Marchantiophyta</taxon>
        <taxon>Marchantiopsida</taxon>
        <taxon>Marchantiidae</taxon>
        <taxon>Marchantiales</taxon>
        <taxon>Marchantiaceae</taxon>
        <taxon>Marchantia</taxon>
    </lineage>
</organism>
<dbReference type="AlphaFoldDB" id="A0A2R6WW00"/>
<dbReference type="Proteomes" id="UP000244005">
    <property type="component" value="Unassembled WGS sequence"/>
</dbReference>
<evidence type="ECO:0000256" key="8">
    <source>
        <dbReference type="ARBA" id="ARBA00023180"/>
    </source>
</evidence>
<dbReference type="PANTHER" id="PTHR31741:SF66">
    <property type="entry name" value="O-FUCOSYLTRANSFERASE 20"/>
    <property type="match status" value="1"/>
</dbReference>
<protein>
    <recommendedName>
        <fullName evidence="11">O-fucosyltransferase family protein</fullName>
    </recommendedName>
</protein>
<dbReference type="Pfam" id="PF10250">
    <property type="entry name" value="O-FucT"/>
    <property type="match status" value="1"/>
</dbReference>
<keyword evidence="13" id="KW-1185">Reference proteome</keyword>
<evidence type="ECO:0000256" key="5">
    <source>
        <dbReference type="ARBA" id="ARBA00022692"/>
    </source>
</evidence>
<dbReference type="Gramene" id="Mp4g16660.1">
    <property type="protein sequence ID" value="Mp4g16660.1.cds"/>
    <property type="gene ID" value="Mp4g16660"/>
</dbReference>
<evidence type="ECO:0000313" key="12">
    <source>
        <dbReference type="EMBL" id="PTQ38032.1"/>
    </source>
</evidence>
<keyword evidence="7" id="KW-0472">Membrane</keyword>
<evidence type="ECO:0000256" key="9">
    <source>
        <dbReference type="ARBA" id="ARBA00023253"/>
    </source>
</evidence>
<keyword evidence="10" id="KW-0119">Carbohydrate metabolism</keyword>
<dbReference type="PANTHER" id="PTHR31741">
    <property type="entry name" value="OS02G0726500 PROTEIN-RELATED"/>
    <property type="match status" value="1"/>
</dbReference>
<evidence type="ECO:0000256" key="6">
    <source>
        <dbReference type="ARBA" id="ARBA00022989"/>
    </source>
</evidence>
<evidence type="ECO:0000256" key="10">
    <source>
        <dbReference type="ARBA" id="ARBA00023277"/>
    </source>
</evidence>
<dbReference type="InterPro" id="IPR024709">
    <property type="entry name" value="FucosylTrfase_pln"/>
</dbReference>
<keyword evidence="5" id="KW-0812">Transmembrane</keyword>
<comment type="subcellular location">
    <subcellularLocation>
        <location evidence="1">Membrane</location>
    </subcellularLocation>
</comment>
<evidence type="ECO:0000256" key="7">
    <source>
        <dbReference type="ARBA" id="ARBA00023136"/>
    </source>
</evidence>
<proteinExistence type="inferred from homology"/>
<evidence type="ECO:0000256" key="1">
    <source>
        <dbReference type="ARBA" id="ARBA00004370"/>
    </source>
</evidence>
<keyword evidence="3" id="KW-0328">Glycosyltransferase</keyword>
<dbReference type="GO" id="GO:0005737">
    <property type="term" value="C:cytoplasm"/>
    <property type="evidence" value="ECO:0000318"/>
    <property type="project" value="GO_Central"/>
</dbReference>
<comment type="similarity">
    <text evidence="2">Belongs to the glycosyltransferase GT106 family.</text>
</comment>
<dbReference type="OMA" id="NMSYHDR"/>
<evidence type="ECO:0000256" key="4">
    <source>
        <dbReference type="ARBA" id="ARBA00022679"/>
    </source>
</evidence>
<dbReference type="GO" id="GO:0016757">
    <property type="term" value="F:glycosyltransferase activity"/>
    <property type="evidence" value="ECO:0007669"/>
    <property type="project" value="UniProtKB-KW"/>
</dbReference>
<keyword evidence="8" id="KW-0325">Glycoprotein</keyword>
<dbReference type="PIRSF" id="PIRSF009360">
    <property type="entry name" value="UCP009360"/>
    <property type="match status" value="1"/>
</dbReference>
<keyword evidence="9" id="KW-0294">Fucose metabolism</keyword>
<evidence type="ECO:0000256" key="2">
    <source>
        <dbReference type="ARBA" id="ARBA00007737"/>
    </source>
</evidence>